<keyword evidence="3" id="KW-1185">Reference proteome</keyword>
<proteinExistence type="predicted"/>
<dbReference type="PROSITE" id="PS50835">
    <property type="entry name" value="IG_LIKE"/>
    <property type="match status" value="1"/>
</dbReference>
<accession>A0AAV2HLV6</accession>
<dbReference type="InterPro" id="IPR007110">
    <property type="entry name" value="Ig-like_dom"/>
</dbReference>
<organism evidence="2 3">
    <name type="scientific">Lymnaea stagnalis</name>
    <name type="common">Great pond snail</name>
    <name type="synonym">Helix stagnalis</name>
    <dbReference type="NCBI Taxonomy" id="6523"/>
    <lineage>
        <taxon>Eukaryota</taxon>
        <taxon>Metazoa</taxon>
        <taxon>Spiralia</taxon>
        <taxon>Lophotrochozoa</taxon>
        <taxon>Mollusca</taxon>
        <taxon>Gastropoda</taxon>
        <taxon>Heterobranchia</taxon>
        <taxon>Euthyneura</taxon>
        <taxon>Panpulmonata</taxon>
        <taxon>Hygrophila</taxon>
        <taxon>Lymnaeoidea</taxon>
        <taxon>Lymnaeidae</taxon>
        <taxon>Lymnaea</taxon>
    </lineage>
</organism>
<name>A0AAV2HLV6_LYMST</name>
<protein>
    <recommendedName>
        <fullName evidence="1">Ig-like domain-containing protein</fullName>
    </recommendedName>
</protein>
<gene>
    <name evidence="2" type="ORF">GSLYS_00009010001</name>
</gene>
<comment type="caution">
    <text evidence="2">The sequence shown here is derived from an EMBL/GenBank/DDBJ whole genome shotgun (WGS) entry which is preliminary data.</text>
</comment>
<reference evidence="2 3" key="1">
    <citation type="submission" date="2024-04" db="EMBL/GenBank/DDBJ databases">
        <authorList>
            <consortium name="Genoscope - CEA"/>
            <person name="William W."/>
        </authorList>
    </citation>
    <scope>NUCLEOTIDE SEQUENCE [LARGE SCALE GENOMIC DNA]</scope>
</reference>
<dbReference type="Proteomes" id="UP001497497">
    <property type="component" value="Unassembled WGS sequence"/>
</dbReference>
<dbReference type="AlphaFoldDB" id="A0AAV2HLV6"/>
<evidence type="ECO:0000313" key="3">
    <source>
        <dbReference type="Proteomes" id="UP001497497"/>
    </source>
</evidence>
<feature type="domain" description="Ig-like" evidence="1">
    <location>
        <begin position="203"/>
        <end position="285"/>
    </location>
</feature>
<evidence type="ECO:0000313" key="2">
    <source>
        <dbReference type="EMBL" id="CAL1535050.1"/>
    </source>
</evidence>
<dbReference type="EMBL" id="CAXITT010000190">
    <property type="protein sequence ID" value="CAL1535050.1"/>
    <property type="molecule type" value="Genomic_DNA"/>
</dbReference>
<evidence type="ECO:0000259" key="1">
    <source>
        <dbReference type="PROSITE" id="PS50835"/>
    </source>
</evidence>
<sequence>MIPAGEIITHIVIEKDETPMTNCLLPNNCTDYIRDYRTTLFVNETSQVISITVTMYNVTRKRTYKNGINWFIVYNFNVSKFICKILIFARIKSISCNTQMLDDTLNIICIASNIYHETQCDISVKHTEKKKNMISIQSINNNREMSSSEKTVFKTVCSVFISREDLSPGQYEAVVTMYPNITGTNDDKQFSTVHSLSVNLEYPSITVKNCPEIIEENTEVTCTCERTDKSLINVSIVWFDSSGHIIASNGSPHLKFKATSNINRDQAYFYCKTQSWVRWEHSNITIVYKPIIIVTVKNHTCKHENLPHEVTVTCETDLIYPAAKCHYTIYYNHVSIFQS</sequence>